<dbReference type="KEGG" id="aplc:110977993"/>
<dbReference type="AlphaFoldDB" id="A0A8B7Y7G2"/>
<dbReference type="PROSITE" id="PS50088">
    <property type="entry name" value="ANK_REPEAT"/>
    <property type="match status" value="3"/>
</dbReference>
<organism evidence="5 6">
    <name type="scientific">Acanthaster planci</name>
    <name type="common">Crown-of-thorns starfish</name>
    <dbReference type="NCBI Taxonomy" id="133434"/>
    <lineage>
        <taxon>Eukaryota</taxon>
        <taxon>Metazoa</taxon>
        <taxon>Echinodermata</taxon>
        <taxon>Eleutherozoa</taxon>
        <taxon>Asterozoa</taxon>
        <taxon>Asteroidea</taxon>
        <taxon>Valvatacea</taxon>
        <taxon>Valvatida</taxon>
        <taxon>Acanthasteridae</taxon>
        <taxon>Acanthaster</taxon>
    </lineage>
</organism>
<keyword evidence="5" id="KW-1185">Reference proteome</keyword>
<dbReference type="SUPFAM" id="SSF47576">
    <property type="entry name" value="Calponin-homology domain, CH-domain"/>
    <property type="match status" value="1"/>
</dbReference>
<evidence type="ECO:0000256" key="4">
    <source>
        <dbReference type="SAM" id="MobiDB-lite"/>
    </source>
</evidence>
<gene>
    <name evidence="6" type="primary">LOC110977993</name>
</gene>
<sequence length="1115" mass="125777">MSLRTRINGFTSWVNLRLKPYNMLMNNVIMDLLKGTNLKMLLQSMTGIDNKKLQNFDGMTQQQKTTRVEWIVKELKESEVIPDDVFVDCRLFAMRHADHVFDLLWRLSSHDIWFTWERLEYLMHGDDKILCEVPFEWTPRPPPEKKKKKKVKYNKSLLSGFGGASLVAETHPSSPEPPEPVTAVKGPLHIKYPGEDFCKKFKPSKKSWPQPSPEDCIMEMVNTLLKTTREGRKLNVERLDDLVDSRVLCALVNAFVPGTFTSEVMLNDRWTINLALRTFDKLVRIVTPVDSQDLVEADAMAVSTYMAVFFMCGFKLRQSKAVLGRLKELEHLTRAAKHELDALPEILSDVDMIQKRKKLNEVLQGYETEVTKIKSKFDVKACEDWRKHVANIQAETREIVSKKMRDRFDALTIPRGATINDLCLSLVVNLTLTNGSGFYLSKGREMVTPDRRIVLRDLSTGEFIDDFTHGKGVSKFNIRKMLGISSYDVVEINPNDHPQFEIFLESPSKNKLLKTGAVFLYQVFPGNFSQWEGLFFKACKLGELDIVQKMVVFFRDKRPGFINAKEKKTGNSALHMAARNGHYDILLFLLENGAHIDARNANLASAFFNAVEGLNRGISQLYRVSDGTGNAVYARNMGHHNNAAELLVEWGTNIYVKNKQGRTAFDVVRSDEQKNTIVEYYDHLQACIPKLMRGDTQLLKKLVEDHVSGVLRFASLRSRCINGSTLLHTAAYFGVIPVVKELLKERVDVNLLDYKGATPLHRARDQMTIRLLLESGAELNAIDSEGNTPLHVKCYGEAGKATPIDCIKELLAENINLIHRNHKELLAIHCCAMQGRVDAIQLLLDADPTETIRDSLGREDPKSPPSLPHLALANDFLKCGAWLVEQGFSFKEHEQDILVHRILTEQIKSKQRLDMMRFLFEHGADLDQRYSGGNTPLHYAAGMTGPTDILELLIEYGADVDAVNEDICSPLFFATQANNYYGASILLQAGANVRHKNLQGLTAFDCILDFDEWLECGFFTDEIKARLKAYSLKHARDLVRAITQKVKGHHGKGLYAQVSALSLGVGGGGASPQRNLALSASLRQRKLNNSPSSQMMRGSNTGTLPPLRPRGFLTK</sequence>
<dbReference type="Gene3D" id="1.25.40.20">
    <property type="entry name" value="Ankyrin repeat-containing domain"/>
    <property type="match status" value="3"/>
</dbReference>
<dbReference type="PROSITE" id="PS50297">
    <property type="entry name" value="ANK_REP_REGION"/>
    <property type="match status" value="3"/>
</dbReference>
<keyword evidence="2 3" id="KW-0040">ANK repeat</keyword>
<dbReference type="Pfam" id="PF12796">
    <property type="entry name" value="Ank_2"/>
    <property type="match status" value="3"/>
</dbReference>
<feature type="compositionally biased region" description="Polar residues" evidence="4">
    <location>
        <begin position="1088"/>
        <end position="1103"/>
    </location>
</feature>
<reference evidence="6" key="1">
    <citation type="submission" date="2025-08" db="UniProtKB">
        <authorList>
            <consortium name="RefSeq"/>
        </authorList>
    </citation>
    <scope>IDENTIFICATION</scope>
</reference>
<evidence type="ECO:0000256" key="3">
    <source>
        <dbReference type="PROSITE-ProRule" id="PRU00023"/>
    </source>
</evidence>
<dbReference type="InterPro" id="IPR002110">
    <property type="entry name" value="Ankyrin_rpt"/>
</dbReference>
<feature type="repeat" description="ANK" evidence="3">
    <location>
        <begin position="722"/>
        <end position="754"/>
    </location>
</feature>
<dbReference type="Proteomes" id="UP000694845">
    <property type="component" value="Unplaced"/>
</dbReference>
<proteinExistence type="predicted"/>
<protein>
    <submittedName>
        <fullName evidence="6">Uncharacterized protein LOC110977993 isoform X1</fullName>
    </submittedName>
</protein>
<dbReference type="RefSeq" id="XP_022088280.1">
    <property type="nucleotide sequence ID" value="XM_022232588.1"/>
</dbReference>
<name>A0A8B7Y7G2_ACAPL</name>
<dbReference type="PANTHER" id="PTHR24171">
    <property type="entry name" value="ANKYRIN REPEAT DOMAIN-CONTAINING PROTEIN 39-RELATED"/>
    <property type="match status" value="1"/>
</dbReference>
<feature type="region of interest" description="Disordered" evidence="4">
    <location>
        <begin position="1088"/>
        <end position="1115"/>
    </location>
</feature>
<dbReference type="PRINTS" id="PR01415">
    <property type="entry name" value="ANKYRIN"/>
</dbReference>
<dbReference type="SUPFAM" id="SSF48403">
    <property type="entry name" value="Ankyrin repeat"/>
    <property type="match status" value="2"/>
</dbReference>
<evidence type="ECO:0000313" key="5">
    <source>
        <dbReference type="Proteomes" id="UP000694845"/>
    </source>
</evidence>
<dbReference type="GeneID" id="110977993"/>
<evidence type="ECO:0000256" key="1">
    <source>
        <dbReference type="ARBA" id="ARBA00022737"/>
    </source>
</evidence>
<accession>A0A8B7Y7G2</accession>
<dbReference type="SMART" id="SM00248">
    <property type="entry name" value="ANK"/>
    <property type="match status" value="8"/>
</dbReference>
<feature type="repeat" description="ANK" evidence="3">
    <location>
        <begin position="932"/>
        <end position="965"/>
    </location>
</feature>
<dbReference type="OrthoDB" id="424503at2759"/>
<dbReference type="Gene3D" id="1.10.418.10">
    <property type="entry name" value="Calponin-like domain"/>
    <property type="match status" value="1"/>
</dbReference>
<evidence type="ECO:0000313" key="6">
    <source>
        <dbReference type="RefSeq" id="XP_022088280.1"/>
    </source>
</evidence>
<dbReference type="InterPro" id="IPR036770">
    <property type="entry name" value="Ankyrin_rpt-contain_sf"/>
</dbReference>
<feature type="repeat" description="ANK" evidence="3">
    <location>
        <begin position="569"/>
        <end position="601"/>
    </location>
</feature>
<keyword evidence="1" id="KW-0677">Repeat</keyword>
<dbReference type="InterPro" id="IPR036872">
    <property type="entry name" value="CH_dom_sf"/>
</dbReference>
<evidence type="ECO:0000256" key="2">
    <source>
        <dbReference type="ARBA" id="ARBA00023043"/>
    </source>
</evidence>